<evidence type="ECO:0000313" key="2">
    <source>
        <dbReference type="Proteomes" id="UP000237438"/>
    </source>
</evidence>
<protein>
    <submittedName>
        <fullName evidence="1">Uncharacterized protein</fullName>
    </submittedName>
</protein>
<dbReference type="EMBL" id="PEDP01002598">
    <property type="protein sequence ID" value="POS82564.1"/>
    <property type="molecule type" value="Genomic_DNA"/>
</dbReference>
<feature type="non-terminal residue" evidence="1">
    <location>
        <position position="1"/>
    </location>
</feature>
<dbReference type="OrthoDB" id="10557101at2759"/>
<comment type="caution">
    <text evidence="1">The sequence shown here is derived from an EMBL/GenBank/DDBJ whole genome shotgun (WGS) entry which is preliminary data.</text>
</comment>
<sequence>EKSINEKARVKKPDENSKVEKSLNERVIVKIPIDKTNVKMTNKIVGVKSSSKEITKVKPDNVVKNEEKQGCWSTRHSDAERSKAKAKYREQFGKAGESRFDQFLVDFEGHDENNRSDKIESMIVCIEDINFMDDECFITDAGKLNGNDVSIIISKLYNRSTTHALLKDLDEIDDIVTVENMPPTITQSRYGPDIFHSVMIDTGAA</sequence>
<proteinExistence type="predicted"/>
<evidence type="ECO:0000313" key="1">
    <source>
        <dbReference type="EMBL" id="POS82564.1"/>
    </source>
</evidence>
<dbReference type="Proteomes" id="UP000237438">
    <property type="component" value="Unassembled WGS sequence"/>
</dbReference>
<feature type="non-terminal residue" evidence="1">
    <location>
        <position position="205"/>
    </location>
</feature>
<gene>
    <name evidence="1" type="ORF">EPUL_006347</name>
</gene>
<keyword evidence="2" id="KW-1185">Reference proteome</keyword>
<reference evidence="1 2" key="1">
    <citation type="submission" date="2017-10" db="EMBL/GenBank/DDBJ databases">
        <title>Development of genomic resources for the powdery mildew, Erysiphe pulchra.</title>
        <authorList>
            <person name="Wadl P.A."/>
            <person name="Mack B.M."/>
            <person name="Moore G."/>
            <person name="Beltz S.B."/>
        </authorList>
    </citation>
    <scope>NUCLEOTIDE SEQUENCE [LARGE SCALE GENOMIC DNA]</scope>
    <source>
        <strain evidence="1">Cflorida</strain>
    </source>
</reference>
<name>A0A2S4PKJ7_9PEZI</name>
<accession>A0A2S4PKJ7</accession>
<organism evidence="1 2">
    <name type="scientific">Erysiphe pulchra</name>
    <dbReference type="NCBI Taxonomy" id="225359"/>
    <lineage>
        <taxon>Eukaryota</taxon>
        <taxon>Fungi</taxon>
        <taxon>Dikarya</taxon>
        <taxon>Ascomycota</taxon>
        <taxon>Pezizomycotina</taxon>
        <taxon>Leotiomycetes</taxon>
        <taxon>Erysiphales</taxon>
        <taxon>Erysiphaceae</taxon>
        <taxon>Erysiphe</taxon>
    </lineage>
</organism>
<dbReference type="AlphaFoldDB" id="A0A2S4PKJ7"/>